<sequence length="357" mass="38787">MARRCQQPGASTSETTSYTDPSFRFLRCIANAHAQAVSSVKFSPKTGSMLATASADKTVKVWRTDTGELLQTLQGHTQGISDVAWTMAENYLCTASDDHTLKLWDVQTGRCLRKLTGHTNFVFCCCFSPQGHLVASGSFDETLRVWDVRTGHCLREVPAHSDPLTAVSFNYDGTLLVSSSLDGLCRIWDTQTGHCLKTLFDKQSPPVSSVRFSPNGRYILSSSLDGKIRLWDFEKGQAVRFYQGHVNKQFCAFSAFSGPKGAPQPISKAKVEGGLPATWVVTGSEDGSIHVYGLNSEKALQVIDTKAGAGSNTEVAAKEDSNETVVLCVDAHPTLPILASCGHGQDGSVKLWEHHQQ</sequence>
<dbReference type="AlphaFoldDB" id="A0A7S3RAD3"/>
<dbReference type="EMBL" id="HBIP01037363">
    <property type="protein sequence ID" value="CAE0507503.1"/>
    <property type="molecule type" value="Transcribed_RNA"/>
</dbReference>
<dbReference type="PANTHER" id="PTHR22847:SF637">
    <property type="entry name" value="WD REPEAT DOMAIN 5B"/>
    <property type="match status" value="1"/>
</dbReference>
<dbReference type="InterPro" id="IPR015943">
    <property type="entry name" value="WD40/YVTN_repeat-like_dom_sf"/>
</dbReference>
<dbReference type="CDD" id="cd00200">
    <property type="entry name" value="WD40"/>
    <property type="match status" value="1"/>
</dbReference>
<feature type="repeat" description="WD" evidence="3">
    <location>
        <begin position="30"/>
        <end position="72"/>
    </location>
</feature>
<reference evidence="5" key="1">
    <citation type="submission" date="2021-01" db="EMBL/GenBank/DDBJ databases">
        <authorList>
            <person name="Corre E."/>
            <person name="Pelletier E."/>
            <person name="Niang G."/>
            <person name="Scheremetjew M."/>
            <person name="Finn R."/>
            <person name="Kale V."/>
            <person name="Holt S."/>
            <person name="Cochrane G."/>
            <person name="Meng A."/>
            <person name="Brown T."/>
            <person name="Cohen L."/>
        </authorList>
    </citation>
    <scope>NUCLEOTIDE SEQUENCE</scope>
    <source>
        <strain evidence="5">CCMP1320</strain>
    </source>
</reference>
<protein>
    <recommendedName>
        <fullName evidence="4">WDR5-like beta-propeller domain-containing protein</fullName>
    </recommendedName>
</protein>
<dbReference type="FunFam" id="2.130.10.10:FF:000228">
    <property type="entry name" value="COMPASS-like H3K4 histone methylase component WDR5A"/>
    <property type="match status" value="1"/>
</dbReference>
<evidence type="ECO:0000256" key="3">
    <source>
        <dbReference type="PROSITE-ProRule" id="PRU00221"/>
    </source>
</evidence>
<feature type="repeat" description="WD" evidence="3">
    <location>
        <begin position="157"/>
        <end position="198"/>
    </location>
</feature>
<dbReference type="InterPro" id="IPR019775">
    <property type="entry name" value="WD40_repeat_CS"/>
</dbReference>
<dbReference type="PROSITE" id="PS50082">
    <property type="entry name" value="WD_REPEATS_2"/>
    <property type="match status" value="5"/>
</dbReference>
<name>A0A7S3RAD3_DUNTE</name>
<dbReference type="SUPFAM" id="SSF50978">
    <property type="entry name" value="WD40 repeat-like"/>
    <property type="match status" value="1"/>
</dbReference>
<dbReference type="Pfam" id="PF25175">
    <property type="entry name" value="Beta-prop_WDR5"/>
    <property type="match status" value="1"/>
</dbReference>
<dbReference type="GO" id="GO:0042393">
    <property type="term" value="F:histone binding"/>
    <property type="evidence" value="ECO:0007669"/>
    <property type="project" value="TreeGrafter"/>
</dbReference>
<dbReference type="PANTHER" id="PTHR22847">
    <property type="entry name" value="WD40 REPEAT PROTEIN"/>
    <property type="match status" value="1"/>
</dbReference>
<dbReference type="InterPro" id="IPR001680">
    <property type="entry name" value="WD40_rpt"/>
</dbReference>
<dbReference type="SMART" id="SM00320">
    <property type="entry name" value="WD40"/>
    <property type="match status" value="7"/>
</dbReference>
<feature type="domain" description="WDR5-like beta-propeller" evidence="4">
    <location>
        <begin position="31"/>
        <end position="353"/>
    </location>
</feature>
<evidence type="ECO:0000313" key="5">
    <source>
        <dbReference type="EMBL" id="CAE0507503.1"/>
    </source>
</evidence>
<organism evidence="5">
    <name type="scientific">Dunaliella tertiolecta</name>
    <name type="common">Green alga</name>
    <dbReference type="NCBI Taxonomy" id="3047"/>
    <lineage>
        <taxon>Eukaryota</taxon>
        <taxon>Viridiplantae</taxon>
        <taxon>Chlorophyta</taxon>
        <taxon>core chlorophytes</taxon>
        <taxon>Chlorophyceae</taxon>
        <taxon>CS clade</taxon>
        <taxon>Chlamydomonadales</taxon>
        <taxon>Dunaliellaceae</taxon>
        <taxon>Dunaliella</taxon>
    </lineage>
</organism>
<dbReference type="InterPro" id="IPR059122">
    <property type="entry name" value="Beta-prop_WDR5-like"/>
</dbReference>
<dbReference type="PRINTS" id="PR00320">
    <property type="entry name" value="GPROTEINBRPT"/>
</dbReference>
<keyword evidence="2" id="KW-0677">Repeat</keyword>
<evidence type="ECO:0000256" key="1">
    <source>
        <dbReference type="ARBA" id="ARBA00022574"/>
    </source>
</evidence>
<evidence type="ECO:0000259" key="4">
    <source>
        <dbReference type="Pfam" id="PF25175"/>
    </source>
</evidence>
<feature type="repeat" description="WD" evidence="3">
    <location>
        <begin position="73"/>
        <end position="114"/>
    </location>
</feature>
<dbReference type="PROSITE" id="PS50294">
    <property type="entry name" value="WD_REPEATS_REGION"/>
    <property type="match status" value="5"/>
</dbReference>
<gene>
    <name evidence="5" type="ORF">DTER00134_LOCUS22580</name>
</gene>
<dbReference type="PROSITE" id="PS00678">
    <property type="entry name" value="WD_REPEATS_1"/>
    <property type="match status" value="4"/>
</dbReference>
<proteinExistence type="predicted"/>
<evidence type="ECO:0000256" key="2">
    <source>
        <dbReference type="ARBA" id="ARBA00022737"/>
    </source>
</evidence>
<accession>A0A7S3RAD3</accession>
<dbReference type="Gene3D" id="2.130.10.10">
    <property type="entry name" value="YVTN repeat-like/Quinoprotein amine dehydrogenase"/>
    <property type="match status" value="1"/>
</dbReference>
<feature type="repeat" description="WD" evidence="3">
    <location>
        <begin position="200"/>
        <end position="241"/>
    </location>
</feature>
<dbReference type="InterPro" id="IPR020472">
    <property type="entry name" value="WD40_PAC1"/>
</dbReference>
<dbReference type="InterPro" id="IPR036322">
    <property type="entry name" value="WD40_repeat_dom_sf"/>
</dbReference>
<keyword evidence="1 3" id="KW-0853">WD repeat</keyword>
<dbReference type="GO" id="GO:0048188">
    <property type="term" value="C:Set1C/COMPASS complex"/>
    <property type="evidence" value="ECO:0007669"/>
    <property type="project" value="TreeGrafter"/>
</dbReference>
<feature type="repeat" description="WD" evidence="3">
    <location>
        <begin position="115"/>
        <end position="156"/>
    </location>
</feature>